<dbReference type="PANTHER" id="PTHR30469">
    <property type="entry name" value="MULTIDRUG RESISTANCE PROTEIN MDTA"/>
    <property type="match status" value="1"/>
</dbReference>
<dbReference type="Proteomes" id="UP000707535">
    <property type="component" value="Unassembled WGS sequence"/>
</dbReference>
<keyword evidence="2" id="KW-0812">Transmembrane</keyword>
<protein>
    <recommendedName>
        <fullName evidence="5">Periplasmic component of efflux system</fullName>
    </recommendedName>
</protein>
<evidence type="ECO:0000256" key="1">
    <source>
        <dbReference type="SAM" id="MobiDB-lite"/>
    </source>
</evidence>
<reference evidence="3" key="2">
    <citation type="submission" date="2021-09" db="EMBL/GenBank/DDBJ databases">
        <authorList>
            <person name="Gilroy R."/>
        </authorList>
    </citation>
    <scope>NUCLEOTIDE SEQUENCE</scope>
    <source>
        <strain evidence="3">CHK174-6876</strain>
    </source>
</reference>
<evidence type="ECO:0000313" key="4">
    <source>
        <dbReference type="Proteomes" id="UP000707535"/>
    </source>
</evidence>
<comment type="caution">
    <text evidence="3">The sequence shown here is derived from an EMBL/GenBank/DDBJ whole genome shotgun (WGS) entry which is preliminary data.</text>
</comment>
<feature type="compositionally biased region" description="Polar residues" evidence="1">
    <location>
        <begin position="149"/>
        <end position="162"/>
    </location>
</feature>
<dbReference type="AlphaFoldDB" id="A0A921FA46"/>
<feature type="region of interest" description="Disordered" evidence="1">
    <location>
        <begin position="115"/>
        <end position="203"/>
    </location>
</feature>
<sequence>MEKFKEFSKKNEKYLVIGFLAVIAIVIIGYAVSVKQKQIKNTTYEISAAKKVTPYQGQGKIQSDSTYTMRVPKDAQLTTTLQAEQTVKKGQRIGTLTFPDKQTQLEQVQAKISDLQNQLQSQQDTASRSSDQLEIDPSLSDPTQDEDGQTANSDNDSQQEMQAIQEALAQSQQDAAQQQLDSLQDQLSDQQAKEAELSSQVKSEEIAPFDGTFQLKQSQNGTQEIRVYAHHKILEAKVDQDDYSQIQTGKKISLQNSVVDKTQKSKISFVSELPLKQKGTDKPAYKFAVPVNESFLKGQIVHFKVPQKGLQIPLSSVENNKVYLVQADKTAHQVQVTGRKLGKRFIVSDGLKKGDKIVVHPNKYLHNGVKVHEK</sequence>
<dbReference type="Gene3D" id="2.40.420.20">
    <property type="match status" value="1"/>
</dbReference>
<feature type="compositionally biased region" description="Low complexity" evidence="1">
    <location>
        <begin position="167"/>
        <end position="190"/>
    </location>
</feature>
<reference evidence="3" key="1">
    <citation type="journal article" date="2021" name="PeerJ">
        <title>Extensive microbial diversity within the chicken gut microbiome revealed by metagenomics and culture.</title>
        <authorList>
            <person name="Gilroy R."/>
            <person name="Ravi A."/>
            <person name="Getino M."/>
            <person name="Pursley I."/>
            <person name="Horton D.L."/>
            <person name="Alikhan N.F."/>
            <person name="Baker D."/>
            <person name="Gharbi K."/>
            <person name="Hall N."/>
            <person name="Watson M."/>
            <person name="Adriaenssens E.M."/>
            <person name="Foster-Nyarko E."/>
            <person name="Jarju S."/>
            <person name="Secka A."/>
            <person name="Antonio M."/>
            <person name="Oren A."/>
            <person name="Chaudhuri R.R."/>
            <person name="La Ragione R."/>
            <person name="Hildebrand F."/>
            <person name="Pallen M.J."/>
        </authorList>
    </citation>
    <scope>NUCLEOTIDE SEQUENCE</scope>
    <source>
        <strain evidence="3">CHK174-6876</strain>
    </source>
</reference>
<dbReference type="EMBL" id="DYXG01000111">
    <property type="protein sequence ID" value="HJE98159.1"/>
    <property type="molecule type" value="Genomic_DNA"/>
</dbReference>
<evidence type="ECO:0008006" key="5">
    <source>
        <dbReference type="Google" id="ProtNLM"/>
    </source>
</evidence>
<feature type="transmembrane region" description="Helical" evidence="2">
    <location>
        <begin position="12"/>
        <end position="32"/>
    </location>
</feature>
<organism evidence="3 4">
    <name type="scientific">Ligilactobacillus acidipiscis</name>
    <dbReference type="NCBI Taxonomy" id="89059"/>
    <lineage>
        <taxon>Bacteria</taxon>
        <taxon>Bacillati</taxon>
        <taxon>Bacillota</taxon>
        <taxon>Bacilli</taxon>
        <taxon>Lactobacillales</taxon>
        <taxon>Lactobacillaceae</taxon>
        <taxon>Ligilactobacillus</taxon>
    </lineage>
</organism>
<gene>
    <name evidence="3" type="ORF">K8V00_11135</name>
</gene>
<evidence type="ECO:0000256" key="2">
    <source>
        <dbReference type="SAM" id="Phobius"/>
    </source>
</evidence>
<evidence type="ECO:0000313" key="3">
    <source>
        <dbReference type="EMBL" id="HJE98159.1"/>
    </source>
</evidence>
<proteinExistence type="predicted"/>
<feature type="compositionally biased region" description="Low complexity" evidence="1">
    <location>
        <begin position="115"/>
        <end position="124"/>
    </location>
</feature>
<name>A0A921FA46_9LACO</name>
<dbReference type="GO" id="GO:0015562">
    <property type="term" value="F:efflux transmembrane transporter activity"/>
    <property type="evidence" value="ECO:0007669"/>
    <property type="project" value="TreeGrafter"/>
</dbReference>
<dbReference type="PANTHER" id="PTHR30469:SF15">
    <property type="entry name" value="HLYD FAMILY OF SECRETION PROTEINS"/>
    <property type="match status" value="1"/>
</dbReference>
<accession>A0A921FA46</accession>
<keyword evidence="2" id="KW-0472">Membrane</keyword>
<dbReference type="GO" id="GO:1990281">
    <property type="term" value="C:efflux pump complex"/>
    <property type="evidence" value="ECO:0007669"/>
    <property type="project" value="TreeGrafter"/>
</dbReference>
<keyword evidence="2" id="KW-1133">Transmembrane helix</keyword>